<dbReference type="SUPFAM" id="SSF52540">
    <property type="entry name" value="P-loop containing nucleoside triphosphate hydrolases"/>
    <property type="match status" value="1"/>
</dbReference>
<comment type="caution">
    <text evidence="5">The sequence shown here is derived from an EMBL/GenBank/DDBJ whole genome shotgun (WGS) entry which is preliminary data.</text>
</comment>
<evidence type="ECO:0000256" key="1">
    <source>
        <dbReference type="ARBA" id="ARBA00022741"/>
    </source>
</evidence>
<dbReference type="PANTHER" id="PTHR11638:SF18">
    <property type="entry name" value="HEAT SHOCK PROTEIN 104"/>
    <property type="match status" value="1"/>
</dbReference>
<evidence type="ECO:0000313" key="5">
    <source>
        <dbReference type="EMBL" id="TNK89748.1"/>
    </source>
</evidence>
<dbReference type="GO" id="GO:0005737">
    <property type="term" value="C:cytoplasm"/>
    <property type="evidence" value="ECO:0007669"/>
    <property type="project" value="TreeGrafter"/>
</dbReference>
<evidence type="ECO:0000259" key="4">
    <source>
        <dbReference type="SMART" id="SM00382"/>
    </source>
</evidence>
<organism evidence="5 6">
    <name type="scientific">Fructilactobacillus sanfranciscensis</name>
    <name type="common">Lactobacillus sanfranciscensis</name>
    <dbReference type="NCBI Taxonomy" id="1625"/>
    <lineage>
        <taxon>Bacteria</taxon>
        <taxon>Bacillati</taxon>
        <taxon>Bacillota</taxon>
        <taxon>Bacilli</taxon>
        <taxon>Lactobacillales</taxon>
        <taxon>Lactobacillaceae</taxon>
        <taxon>Fructilactobacillus</taxon>
    </lineage>
</organism>
<dbReference type="EMBL" id="QFCR01000047">
    <property type="protein sequence ID" value="TNK89748.1"/>
    <property type="molecule type" value="Genomic_DNA"/>
</dbReference>
<dbReference type="RefSeq" id="WP_139555150.1">
    <property type="nucleotide sequence ID" value="NZ_JARBEV010000020.1"/>
</dbReference>
<dbReference type="Proteomes" id="UP000313312">
    <property type="component" value="Unassembled WGS sequence"/>
</dbReference>
<dbReference type="InterPro" id="IPR003593">
    <property type="entry name" value="AAA+_ATPase"/>
</dbReference>
<accession>A0A5C4TJ11</accession>
<feature type="domain" description="AAA+ ATPase" evidence="4">
    <location>
        <begin position="123"/>
        <end position="250"/>
    </location>
</feature>
<evidence type="ECO:0000256" key="2">
    <source>
        <dbReference type="ARBA" id="ARBA00022840"/>
    </source>
</evidence>
<reference evidence="5 6" key="1">
    <citation type="submission" date="2018-05" db="EMBL/GenBank/DDBJ databases">
        <title>Lactobacillus sanfranciscensis Ah4 draft denome sequence.</title>
        <authorList>
            <person name="Zhang G."/>
        </authorList>
    </citation>
    <scope>NUCLEOTIDE SEQUENCE [LARGE SCALE GENOMIC DNA]</scope>
    <source>
        <strain evidence="5 6">Ah4</strain>
    </source>
</reference>
<keyword evidence="2" id="KW-0067">ATP-binding</keyword>
<gene>
    <name evidence="5" type="ORF">DID87_07025</name>
</gene>
<dbReference type="GO" id="GO:0005524">
    <property type="term" value="F:ATP binding"/>
    <property type="evidence" value="ECO:0007669"/>
    <property type="project" value="UniProtKB-KW"/>
</dbReference>
<comment type="function">
    <text evidence="3">Part of a stress-induced multi-chaperone system, it is involved in the recovery of the cell from heat-induced damage, in cooperation with DnaK, DnaJ and GrpE. Acts before DnaK, in the processing of protein aggregates. Protein binding stimulates the ATPase activity; ATP hydrolysis unfolds the denatured protein aggregates, which probably helps expose new hydrophobic binding sites on the surface of ClpB-bound aggregates, contributing to the solubilization and refolding of denatured protein aggregates by DnaK.</text>
</comment>
<dbReference type="GO" id="GO:0016887">
    <property type="term" value="F:ATP hydrolysis activity"/>
    <property type="evidence" value="ECO:0007669"/>
    <property type="project" value="InterPro"/>
</dbReference>
<dbReference type="PANTHER" id="PTHR11638">
    <property type="entry name" value="ATP-DEPENDENT CLP PROTEASE"/>
    <property type="match status" value="1"/>
</dbReference>
<dbReference type="InterPro" id="IPR003959">
    <property type="entry name" value="ATPase_AAA_core"/>
</dbReference>
<dbReference type="GO" id="GO:0034605">
    <property type="term" value="P:cellular response to heat"/>
    <property type="evidence" value="ECO:0007669"/>
    <property type="project" value="TreeGrafter"/>
</dbReference>
<evidence type="ECO:0000256" key="3">
    <source>
        <dbReference type="ARBA" id="ARBA00025613"/>
    </source>
</evidence>
<proteinExistence type="predicted"/>
<name>A0A5C4TJ11_FRUSA</name>
<dbReference type="Pfam" id="PF00004">
    <property type="entry name" value="AAA"/>
    <property type="match status" value="1"/>
</dbReference>
<dbReference type="CDD" id="cd00009">
    <property type="entry name" value="AAA"/>
    <property type="match status" value="1"/>
</dbReference>
<sequence length="336" mass="38242">MNFKNVSLKEFILTGLASNYLVTEESLEKITKKIIDYSYDKESIKIDLDYLNDYEKYIDIVKKRHAINIFLKLNAIKINKKYLNNETKLVVPEGLYKIKSNNSSLIDRKKELTIINVLLNKKGRSNVLLVGEPGVGKTHLVSNLDNNIMFVDLSGLISGTAYRGSFESKLKEIIKFSVNNKVILFIDEIHSLFNLGLSEGGISALNILKPYLSSGQITVIGATTPKELKILYSDMAFLRRFTLLNIRPISKKEIISNSDVLLKEFSINLTNGAICKLVNKSIELFGDDRALDGFLDMVDTANSYFKNHKNIEINELKLDEIDFIWREIYDPDKKIS</sequence>
<dbReference type="AlphaFoldDB" id="A0A5C4TJ11"/>
<dbReference type="SMART" id="SM00382">
    <property type="entry name" value="AAA"/>
    <property type="match status" value="1"/>
</dbReference>
<dbReference type="InterPro" id="IPR050130">
    <property type="entry name" value="ClpA_ClpB"/>
</dbReference>
<dbReference type="InterPro" id="IPR027417">
    <property type="entry name" value="P-loop_NTPase"/>
</dbReference>
<evidence type="ECO:0000313" key="6">
    <source>
        <dbReference type="Proteomes" id="UP000313312"/>
    </source>
</evidence>
<keyword evidence="1" id="KW-0547">Nucleotide-binding</keyword>
<protein>
    <recommendedName>
        <fullName evidence="4">AAA+ ATPase domain-containing protein</fullName>
    </recommendedName>
</protein>
<dbReference type="Gene3D" id="3.40.50.300">
    <property type="entry name" value="P-loop containing nucleotide triphosphate hydrolases"/>
    <property type="match status" value="1"/>
</dbReference>